<dbReference type="EMBL" id="MU394311">
    <property type="protein sequence ID" value="KAI6086968.1"/>
    <property type="molecule type" value="Genomic_DNA"/>
</dbReference>
<protein>
    <submittedName>
        <fullName evidence="1">Uncharacterized protein</fullName>
    </submittedName>
</protein>
<comment type="caution">
    <text evidence="1">The sequence shown here is derived from an EMBL/GenBank/DDBJ whole genome shotgun (WGS) entry which is preliminary data.</text>
</comment>
<dbReference type="Proteomes" id="UP001497680">
    <property type="component" value="Unassembled WGS sequence"/>
</dbReference>
<organism evidence="1 2">
    <name type="scientific">Hypoxylon rubiginosum</name>
    <dbReference type="NCBI Taxonomy" id="110542"/>
    <lineage>
        <taxon>Eukaryota</taxon>
        <taxon>Fungi</taxon>
        <taxon>Dikarya</taxon>
        <taxon>Ascomycota</taxon>
        <taxon>Pezizomycotina</taxon>
        <taxon>Sordariomycetes</taxon>
        <taxon>Xylariomycetidae</taxon>
        <taxon>Xylariales</taxon>
        <taxon>Hypoxylaceae</taxon>
        <taxon>Hypoxylon</taxon>
    </lineage>
</organism>
<keyword evidence="2" id="KW-1185">Reference proteome</keyword>
<name>A0ACC0D2K5_9PEZI</name>
<accession>A0ACC0D2K5</accession>
<evidence type="ECO:0000313" key="2">
    <source>
        <dbReference type="Proteomes" id="UP001497680"/>
    </source>
</evidence>
<reference evidence="1 2" key="1">
    <citation type="journal article" date="2022" name="New Phytol.">
        <title>Ecological generalism drives hyperdiversity of secondary metabolite gene clusters in xylarialean endophytes.</title>
        <authorList>
            <person name="Franco M.E.E."/>
            <person name="Wisecaver J.H."/>
            <person name="Arnold A.E."/>
            <person name="Ju Y.M."/>
            <person name="Slot J.C."/>
            <person name="Ahrendt S."/>
            <person name="Moore L.P."/>
            <person name="Eastman K.E."/>
            <person name="Scott K."/>
            <person name="Konkel Z."/>
            <person name="Mondo S.J."/>
            <person name="Kuo A."/>
            <person name="Hayes R.D."/>
            <person name="Haridas S."/>
            <person name="Andreopoulos B."/>
            <person name="Riley R."/>
            <person name="LaButti K."/>
            <person name="Pangilinan J."/>
            <person name="Lipzen A."/>
            <person name="Amirebrahimi M."/>
            <person name="Yan J."/>
            <person name="Adam C."/>
            <person name="Keymanesh K."/>
            <person name="Ng V."/>
            <person name="Louie K."/>
            <person name="Northen T."/>
            <person name="Drula E."/>
            <person name="Henrissat B."/>
            <person name="Hsieh H.M."/>
            <person name="Youens-Clark K."/>
            <person name="Lutzoni F."/>
            <person name="Miadlikowska J."/>
            <person name="Eastwood D.C."/>
            <person name="Hamelin R.C."/>
            <person name="Grigoriev I.V."/>
            <person name="U'Ren J.M."/>
        </authorList>
    </citation>
    <scope>NUCLEOTIDE SEQUENCE [LARGE SCALE GENOMIC DNA]</scope>
    <source>
        <strain evidence="1 2">ER1909</strain>
    </source>
</reference>
<evidence type="ECO:0000313" key="1">
    <source>
        <dbReference type="EMBL" id="KAI6086968.1"/>
    </source>
</evidence>
<proteinExistence type="predicted"/>
<gene>
    <name evidence="1" type="ORF">F4821DRAFT_237312</name>
</gene>
<sequence>MSAFGSSSEAEFPYPVYTGIWTNWSHGRVLGATLTLTQQNANLLIAFIALFAALITGHLWRIVCFVIHGLLSTPKAQDALHHQRQALLRNNAGAASSALTLIEMWWAWRKRISVWRMLPLFLCTLLLAILFAFASGFSSRIAIGNEVLLSGSNCGVIFPPSNINTTGALNVILPYQTDFLTTSSIQATQCYSDDVGTGVGCGTYVKPHLAISVDRNASCPFGNLCRNEYGNILLDTGFHDSREDLGVNTPDEEVYLRRRVSHCAPLKTEGYSSTISLSNNRSYTRYDYGGVSGKNYTYLATNTGYDKDLIALNPALNQDYKIAVQRVLFQNGSSFDGRTHLIEELAGSGGDVSLISLSANGVLFVEKVLDPWYQATHLKPSDISYIGATNGTSTGSSKFYLQDQPGSPLACTEKWQWCLPLASGGRYCTRLGPLNDVYEDAFTNAAGPSTSELMDWIFSQLEITHSAAPSIMGVQALLSRKKLDEGWQGSLPDNQWQMDVEHWFQISIAAYQKIFVDIAAGPLSSMPEDFVKRPANDVQTNLCNNQKVISTAHTSFSVFGLAFVLLGGLLIIAMAILIEPIVGFVQKRTKVNPYSRMEWIAGGTFQLQRLAHEELGTSDWSGTDGFIPTTRTMIKLSPLDISDPKRPRLLNQLSRSESQPPKEGVSVETKSVEGSVERTS</sequence>